<comment type="caution">
    <text evidence="1">The sequence shown here is derived from an EMBL/GenBank/DDBJ whole genome shotgun (WGS) entry which is preliminary data.</text>
</comment>
<sequence>MPLHFHESCREDLRDIFQSYQILQKTSFRTTKLIPDSVSAVADMKDGLHSFTPLRKTGNSFDAFKR</sequence>
<reference evidence="1" key="1">
    <citation type="journal article" date="2019" name="Sci. Rep.">
        <title>Draft genome of Tanacetum cinerariifolium, the natural source of mosquito coil.</title>
        <authorList>
            <person name="Yamashiro T."/>
            <person name="Shiraishi A."/>
            <person name="Satake H."/>
            <person name="Nakayama K."/>
        </authorList>
    </citation>
    <scope>NUCLEOTIDE SEQUENCE</scope>
</reference>
<dbReference type="AlphaFoldDB" id="A0A699V7J7"/>
<name>A0A699V7J7_TANCI</name>
<accession>A0A699V7J7</accession>
<gene>
    <name evidence="1" type="ORF">Tci_900043</name>
</gene>
<proteinExistence type="predicted"/>
<protein>
    <submittedName>
        <fullName evidence="1">Uncharacterized protein</fullName>
    </submittedName>
</protein>
<dbReference type="EMBL" id="BKCJ011382112">
    <property type="protein sequence ID" value="GFD28074.1"/>
    <property type="molecule type" value="Genomic_DNA"/>
</dbReference>
<evidence type="ECO:0000313" key="1">
    <source>
        <dbReference type="EMBL" id="GFD28074.1"/>
    </source>
</evidence>
<organism evidence="1">
    <name type="scientific">Tanacetum cinerariifolium</name>
    <name type="common">Dalmatian daisy</name>
    <name type="synonym">Chrysanthemum cinerariifolium</name>
    <dbReference type="NCBI Taxonomy" id="118510"/>
    <lineage>
        <taxon>Eukaryota</taxon>
        <taxon>Viridiplantae</taxon>
        <taxon>Streptophyta</taxon>
        <taxon>Embryophyta</taxon>
        <taxon>Tracheophyta</taxon>
        <taxon>Spermatophyta</taxon>
        <taxon>Magnoliopsida</taxon>
        <taxon>eudicotyledons</taxon>
        <taxon>Gunneridae</taxon>
        <taxon>Pentapetalae</taxon>
        <taxon>asterids</taxon>
        <taxon>campanulids</taxon>
        <taxon>Asterales</taxon>
        <taxon>Asteraceae</taxon>
        <taxon>Asteroideae</taxon>
        <taxon>Anthemideae</taxon>
        <taxon>Anthemidinae</taxon>
        <taxon>Tanacetum</taxon>
    </lineage>
</organism>